<dbReference type="InterPro" id="IPR013149">
    <property type="entry name" value="ADH-like_C"/>
</dbReference>
<dbReference type="Gene3D" id="3.40.50.150">
    <property type="entry name" value="Vaccinia Virus protein VP39"/>
    <property type="match status" value="1"/>
</dbReference>
<dbReference type="InterPro" id="IPR016036">
    <property type="entry name" value="Malonyl_transacylase_ACP-bd"/>
</dbReference>
<dbReference type="SMART" id="SM00822">
    <property type="entry name" value="PKS_KR"/>
    <property type="match status" value="1"/>
</dbReference>
<dbReference type="InterPro" id="IPR013154">
    <property type="entry name" value="ADH-like_N"/>
</dbReference>
<dbReference type="InterPro" id="IPR042104">
    <property type="entry name" value="PKS_dehydratase_sf"/>
</dbReference>
<feature type="domain" description="PKS/mFAS DH" evidence="11">
    <location>
        <begin position="943"/>
        <end position="1261"/>
    </location>
</feature>
<dbReference type="SUPFAM" id="SSF50129">
    <property type="entry name" value="GroES-like"/>
    <property type="match status" value="1"/>
</dbReference>
<dbReference type="InterPro" id="IPR036291">
    <property type="entry name" value="NAD(P)-bd_dom_sf"/>
</dbReference>
<dbReference type="InterPro" id="IPR032821">
    <property type="entry name" value="PKS_assoc"/>
</dbReference>
<dbReference type="PROSITE" id="PS00606">
    <property type="entry name" value="KS3_1"/>
    <property type="match status" value="1"/>
</dbReference>
<keyword evidence="7" id="KW-0012">Acyltransferase</keyword>
<dbReference type="InterPro" id="IPR020843">
    <property type="entry name" value="ER"/>
</dbReference>
<dbReference type="PROSITE" id="PS00012">
    <property type="entry name" value="PHOSPHOPANTETHEINE"/>
    <property type="match status" value="1"/>
</dbReference>
<protein>
    <recommendedName>
        <fullName evidence="14">Polyketide synthase</fullName>
    </recommendedName>
</protein>
<dbReference type="InterPro" id="IPR001227">
    <property type="entry name" value="Ac_transferase_dom_sf"/>
</dbReference>
<evidence type="ECO:0000256" key="6">
    <source>
        <dbReference type="ARBA" id="ARBA00023268"/>
    </source>
</evidence>
<dbReference type="CDD" id="cd00833">
    <property type="entry name" value="PKS"/>
    <property type="match status" value="1"/>
</dbReference>
<proteinExistence type="predicted"/>
<dbReference type="PROSITE" id="PS50075">
    <property type="entry name" value="CARRIER"/>
    <property type="match status" value="1"/>
</dbReference>
<evidence type="ECO:0000313" key="12">
    <source>
        <dbReference type="EMBL" id="KAL2788129.1"/>
    </source>
</evidence>
<dbReference type="InterPro" id="IPR009081">
    <property type="entry name" value="PP-bd_ACP"/>
</dbReference>
<dbReference type="EMBL" id="JBFTWV010000084">
    <property type="protein sequence ID" value="KAL2788129.1"/>
    <property type="molecule type" value="Genomic_DNA"/>
</dbReference>
<dbReference type="Pfam" id="PF08659">
    <property type="entry name" value="KR"/>
    <property type="match status" value="1"/>
</dbReference>
<dbReference type="InterPro" id="IPR036736">
    <property type="entry name" value="ACP-like_sf"/>
</dbReference>
<dbReference type="Pfam" id="PF02801">
    <property type="entry name" value="Ketoacyl-synt_C"/>
    <property type="match status" value="1"/>
</dbReference>
<dbReference type="CDD" id="cd05195">
    <property type="entry name" value="enoyl_red"/>
    <property type="match status" value="1"/>
</dbReference>
<dbReference type="Pfam" id="PF16197">
    <property type="entry name" value="KAsynt_C_assoc"/>
    <property type="match status" value="1"/>
</dbReference>
<dbReference type="Pfam" id="PF08240">
    <property type="entry name" value="ADH_N"/>
    <property type="match status" value="1"/>
</dbReference>
<keyword evidence="5" id="KW-0560">Oxidoreductase</keyword>
<dbReference type="Pfam" id="PF23297">
    <property type="entry name" value="ACP_SdgA_C"/>
    <property type="match status" value="1"/>
</dbReference>
<dbReference type="SMART" id="SM00823">
    <property type="entry name" value="PKS_PP"/>
    <property type="match status" value="1"/>
</dbReference>
<dbReference type="Gene3D" id="3.40.50.720">
    <property type="entry name" value="NAD(P)-binding Rossmann-like Domain"/>
    <property type="match status" value="1"/>
</dbReference>
<dbReference type="InterPro" id="IPR014043">
    <property type="entry name" value="Acyl_transferase_dom"/>
</dbReference>
<keyword evidence="13" id="KW-1185">Reference proteome</keyword>
<evidence type="ECO:0000256" key="3">
    <source>
        <dbReference type="ARBA" id="ARBA00022679"/>
    </source>
</evidence>
<dbReference type="InterPro" id="IPR049551">
    <property type="entry name" value="PKS_DH_C"/>
</dbReference>
<dbReference type="PANTHER" id="PTHR43775">
    <property type="entry name" value="FATTY ACID SYNTHASE"/>
    <property type="match status" value="1"/>
</dbReference>
<dbReference type="SUPFAM" id="SSF55048">
    <property type="entry name" value="Probable ACP-binding domain of malonyl-CoA ACP transacylase"/>
    <property type="match status" value="1"/>
</dbReference>
<evidence type="ECO:0000259" key="9">
    <source>
        <dbReference type="PROSITE" id="PS50075"/>
    </source>
</evidence>
<keyword evidence="4" id="KW-0521">NADP</keyword>
<dbReference type="Gene3D" id="3.40.366.10">
    <property type="entry name" value="Malonyl-Coenzyme A Acyl Carrier Protein, domain 2"/>
    <property type="match status" value="1"/>
</dbReference>
<dbReference type="InterPro" id="IPR020841">
    <property type="entry name" value="PKS_Beta-ketoAc_synthase_dom"/>
</dbReference>
<evidence type="ECO:0000259" key="11">
    <source>
        <dbReference type="PROSITE" id="PS52019"/>
    </source>
</evidence>
<keyword evidence="1" id="KW-0596">Phosphopantetheine</keyword>
<feature type="domain" description="Ketosynthase family 3 (KS3)" evidence="10">
    <location>
        <begin position="11"/>
        <end position="435"/>
    </location>
</feature>
<dbReference type="Gene3D" id="1.10.1200.10">
    <property type="entry name" value="ACP-like"/>
    <property type="match status" value="1"/>
</dbReference>
<dbReference type="SUPFAM" id="SSF51735">
    <property type="entry name" value="NAD(P)-binding Rossmann-fold domains"/>
    <property type="match status" value="2"/>
</dbReference>
<sequence length="2383" mass="257794">MPLMISPEPAGDDIAVIGLACRFPGEASGPQQFWDLLCKGRSAYSSASKRWNVDAFHHSKRGRLGTSVARGGHFLEQDLAAFDAAFFNISQNEASSMDPQQRLTLEVSYEAFENAGVPIDKLSNSSTGCYIGGFTSDWREALTRDAEAAPMYTGTGVGSEFLSNRVSWFFNMKGPSLTLNTACSSSLVAFHLACQSLRTRESSMAIAGGVSVHLNPDFFMYLSNQGFLGQEGRSKTFDASGDGYGRGEGCGVIVLKRVEDALRDGDNIRAIVRGTGVNQDGKTKGITLPNAVAQAELIRATYQSAGLDMKDTQYFEAHGTGTQAGDPTELEAVSLTIGSALPADKKILVGSVKPNIGHVEASAGIAGVIKGVLALENGLIPPNILFNTPNPKIQFQKWKVVVPTTLTPWPSDGVRRMSVNSFGAGGTNAHAVLDGAEHYLQERGSQLARISDRKISVKGDVSSSSRLFMISSHDQDGLARQKESLAKFIQTQANNIPAPKQDNYIHRLAYTLSERRSALPWKSFAVASSLEELAQELSGSGTSGRSSESPRLGFIFTGQGAQWARMGMELRQYDVFQSSLESAEAFFKQQLNCPWSVIEEMERIDGESQINLPEYSQALCTVLQVAIVDLLSSWGITPTAVAGHSSGEIGAAYCLGALSREDAWTVAYYRGILSARIPEFRPDLKGSMIAVGLGEEEAEKYIARVSKGAIAVACVNSPSSVTVSGDVSGIDELQELLRQDAVFERKLKVGVAYHSSHMMTIASQYLDAISGIEPAEEAEDRKMYSSVSGEHVEADELGAMYWVQNLTNPVRFSDAVQSLVLPVDGSGQRQKKAAVDILVEIGPHSALGGPIKQILKEIGVKDVDYRSVLSRGKHAVQTALQCAGALSVQGVPVEAKEVNQYHAASVDLTPLHDLPSYVWNHSRTFWAEPRVNREYRMREHPRYSLVGAPLPRMSENERDWKGLIRTSEEPWVRDHKIQNLVLYPAAGYIAMAIEGARQLADKSREISAFRLRDIQIGAAATVTDDADLEIMLHMRPHAHGTRDKAFAWWEFSISTCAPGQELRQNCAGLLLIEYVSDEGSPLSIEAEIAAIAASERYADLQTSCTVHEEPNKFYEDLAAFGLNYGPTFSTVTEIRLGKGASCCTVEVSDHGSTVVPPASIGKPYIIHPTTLDAMFHAVFAALKGPGGVLKGAMVPKSIDEIMIAADMDIAEKSLFRGYATAHKHGFREIMSDVHMLDNSLSKQAVSIRGFCCADVAGAVDLADAGADAVNLCTTTTWLPALELLSSEQLQSVVEDLAKDAPELQESRVKVQELVKLAVQTTPGLSVLELGDTGLPILSDFSAAHTASLFDYTVASSNSEWLKSAEEHLAGTNLQSKFISVDLEKPLESQGLAQGSFDIILTSITAGDGQDVETLFKQISKLAKTGATVCLTEDLPEDSESNVALHTKEQWEDLLQSYGLQVQFTSSASKSSLTIANVPSTEKETVESSEIIILEAANPTSASHALAAEISERLQAASIASSRMTLADPLAYLKGKRCISLLELESSILEDLSQGDFDSLKEIILSTSNLLWCVGFEGPVASLITGLARSIRNEIAGLELCTLLAPVNSFKSQSAMVSAIFKVATSNIRDNELRAENGVLQVSRLVEEEALSNAIAGLQRGEKVLTPLSQTVRPQKLVIQNPGLLDSLCFELDESLEKEIGDDEVEIEVRASGVNFRDVMTAMGQIPDETVGLEASGVVSRVGANVTRFQAGDRVCCLAHAAHKPLIRVPVVQCKQIPEGMSFEDAATLPMVHYTAYHALVNLARVRKGQSILIHAAAGGVGQAAIQVAKHFGMEIFATVGSESKRELIRNVYGIPNDHIFNSRDVSFVKGLLRMTKGCGVDCVLNSLSGEMLRQTWYCLAPFGVFVEIGMKDILSNSGLDMLPFKKHATFCFFNLENIATINPQLIDEIGEGVFDLLRQGALKPVYPVTVYPVSQMESAFRLMQAGRHQGKLVLSYSPEDVVPMLRRADDALRLDPNATYVLVGGFGGLGRSLIRMFAASGARHLAVFSRSGAASAAAKACVEETEKLGTQVQVYQCDVSNGEAVKEAVEHIQSHLPPIKGVIQGAMVLRDVLFEQMTHQQWIESTRPKVQGTWSLHQYLPKDLDFFITLSSFAGVFGNRGQGNYAAAGAYEDALAYHRRSQGLKAVTIDLGVMRDSGVLAEQGTTANLKDFDSFAISDATFHAMIKKVIVDELSGSTTQAQITTGMPTGKTVQAAGIDRPYFFDDARFSIISQAGAQSGESGSGEVSIETQLSRVGSRDEAVPIVQEALVNRVAKFLQTSPNEIDPSKPLYHYGVDSLAAVEMRNWVFREIKAEISLLEVMSASPIAQLALEIASRSKILSK</sequence>
<name>A0ABR4FXX7_9EURO</name>
<feature type="active site" description="Proton donor; for dehydratase activity" evidence="8">
    <location>
        <position position="1172"/>
    </location>
</feature>
<evidence type="ECO:0000256" key="8">
    <source>
        <dbReference type="PROSITE-ProRule" id="PRU01363"/>
    </source>
</evidence>
<feature type="region of interest" description="N-terminal hotdog fold" evidence="8">
    <location>
        <begin position="943"/>
        <end position="1077"/>
    </location>
</feature>
<dbReference type="SMART" id="SM00827">
    <property type="entry name" value="PKS_AT"/>
    <property type="match status" value="1"/>
</dbReference>
<dbReference type="Gene3D" id="3.90.180.10">
    <property type="entry name" value="Medium-chain alcohol dehydrogenases, catalytic domain"/>
    <property type="match status" value="1"/>
</dbReference>
<dbReference type="InterPro" id="IPR050091">
    <property type="entry name" value="PKS_NRPS_Biosynth_Enz"/>
</dbReference>
<dbReference type="InterPro" id="IPR016039">
    <property type="entry name" value="Thiolase-like"/>
</dbReference>
<dbReference type="Pfam" id="PF00107">
    <property type="entry name" value="ADH_zinc_N"/>
    <property type="match status" value="1"/>
</dbReference>
<dbReference type="InterPro" id="IPR006162">
    <property type="entry name" value="Ppantetheine_attach_site"/>
</dbReference>
<dbReference type="InterPro" id="IPR049552">
    <property type="entry name" value="PKS_DH_N"/>
</dbReference>
<dbReference type="InterPro" id="IPR014031">
    <property type="entry name" value="Ketoacyl_synth_C"/>
</dbReference>
<keyword evidence="3" id="KW-0808">Transferase</keyword>
<accession>A0ABR4FXX7</accession>
<dbReference type="InterPro" id="IPR020806">
    <property type="entry name" value="PKS_PP-bd"/>
</dbReference>
<evidence type="ECO:0008006" key="14">
    <source>
        <dbReference type="Google" id="ProtNLM"/>
    </source>
</evidence>
<feature type="region of interest" description="C-terminal hotdog fold" evidence="8">
    <location>
        <begin position="1105"/>
        <end position="1261"/>
    </location>
</feature>
<dbReference type="Proteomes" id="UP001610563">
    <property type="component" value="Unassembled WGS sequence"/>
</dbReference>
<dbReference type="InterPro" id="IPR002364">
    <property type="entry name" value="Quin_OxRdtase/zeta-crystal_CS"/>
</dbReference>
<dbReference type="Pfam" id="PF00698">
    <property type="entry name" value="Acyl_transf_1"/>
    <property type="match status" value="1"/>
</dbReference>
<dbReference type="PANTHER" id="PTHR43775:SF29">
    <property type="entry name" value="ASPERFURANONE POLYKETIDE SYNTHASE AFOG-RELATED"/>
    <property type="match status" value="1"/>
</dbReference>
<keyword evidence="6" id="KW-0511">Multifunctional enzyme</keyword>
<dbReference type="SUPFAM" id="SSF47336">
    <property type="entry name" value="ACP-like"/>
    <property type="match status" value="1"/>
</dbReference>
<evidence type="ECO:0000256" key="4">
    <source>
        <dbReference type="ARBA" id="ARBA00022857"/>
    </source>
</evidence>
<dbReference type="PROSITE" id="PS52004">
    <property type="entry name" value="KS3_2"/>
    <property type="match status" value="1"/>
</dbReference>
<evidence type="ECO:0000259" key="10">
    <source>
        <dbReference type="PROSITE" id="PS52004"/>
    </source>
</evidence>
<dbReference type="SMART" id="SM00825">
    <property type="entry name" value="PKS_KS"/>
    <property type="match status" value="1"/>
</dbReference>
<comment type="caution">
    <text evidence="12">The sequence shown here is derived from an EMBL/GenBank/DDBJ whole genome shotgun (WGS) entry which is preliminary data.</text>
</comment>
<dbReference type="SUPFAM" id="SSF53901">
    <property type="entry name" value="Thiolase-like"/>
    <property type="match status" value="1"/>
</dbReference>
<dbReference type="SMART" id="SM00826">
    <property type="entry name" value="PKS_DH"/>
    <property type="match status" value="1"/>
</dbReference>
<evidence type="ECO:0000256" key="5">
    <source>
        <dbReference type="ARBA" id="ARBA00023002"/>
    </source>
</evidence>
<dbReference type="Gene3D" id="3.40.47.10">
    <property type="match status" value="1"/>
</dbReference>
<dbReference type="InterPro" id="IPR020807">
    <property type="entry name" value="PKS_DH"/>
</dbReference>
<dbReference type="InterPro" id="IPR049900">
    <property type="entry name" value="PKS_mFAS_DH"/>
</dbReference>
<dbReference type="SUPFAM" id="SSF52151">
    <property type="entry name" value="FabD/lysophospholipase-like"/>
    <property type="match status" value="1"/>
</dbReference>
<keyword evidence="2" id="KW-0597">Phosphoprotein</keyword>
<dbReference type="Pfam" id="PF21089">
    <property type="entry name" value="PKS_DH_N"/>
    <property type="match status" value="1"/>
</dbReference>
<dbReference type="Pfam" id="PF14765">
    <property type="entry name" value="PS-DH"/>
    <property type="match status" value="1"/>
</dbReference>
<gene>
    <name evidence="12" type="ORF">BJX66DRAFT_309394</name>
</gene>
<dbReference type="PROSITE" id="PS52019">
    <property type="entry name" value="PKS_MFAS_DH"/>
    <property type="match status" value="1"/>
</dbReference>
<dbReference type="PROSITE" id="PS01162">
    <property type="entry name" value="QOR_ZETA_CRYSTAL"/>
    <property type="match status" value="1"/>
</dbReference>
<dbReference type="Gene3D" id="3.10.129.110">
    <property type="entry name" value="Polyketide synthase dehydratase"/>
    <property type="match status" value="1"/>
</dbReference>
<dbReference type="InterPro" id="IPR011032">
    <property type="entry name" value="GroES-like_sf"/>
</dbReference>
<feature type="active site" description="Proton acceptor; for dehydratase activity" evidence="8">
    <location>
        <position position="975"/>
    </location>
</feature>
<dbReference type="Pfam" id="PF00109">
    <property type="entry name" value="ketoacyl-synt"/>
    <property type="match status" value="1"/>
</dbReference>
<feature type="domain" description="Carrier" evidence="9">
    <location>
        <begin position="2301"/>
        <end position="2378"/>
    </location>
</feature>
<evidence type="ECO:0000256" key="1">
    <source>
        <dbReference type="ARBA" id="ARBA00022450"/>
    </source>
</evidence>
<dbReference type="InterPro" id="IPR014030">
    <property type="entry name" value="Ketoacyl_synth_N"/>
</dbReference>
<dbReference type="SMART" id="SM00829">
    <property type="entry name" value="PKS_ER"/>
    <property type="match status" value="1"/>
</dbReference>
<evidence type="ECO:0000256" key="2">
    <source>
        <dbReference type="ARBA" id="ARBA00022553"/>
    </source>
</evidence>
<dbReference type="InterPro" id="IPR013968">
    <property type="entry name" value="PKS_KR"/>
</dbReference>
<dbReference type="InterPro" id="IPR016035">
    <property type="entry name" value="Acyl_Trfase/lysoPLipase"/>
</dbReference>
<reference evidence="12 13" key="1">
    <citation type="submission" date="2024-07" db="EMBL/GenBank/DDBJ databases">
        <title>Section-level genome sequencing and comparative genomics of Aspergillus sections Usti and Cavernicolus.</title>
        <authorList>
            <consortium name="Lawrence Berkeley National Laboratory"/>
            <person name="Nybo J.L."/>
            <person name="Vesth T.C."/>
            <person name="Theobald S."/>
            <person name="Frisvad J.C."/>
            <person name="Larsen T.O."/>
            <person name="Kjaerboelling I."/>
            <person name="Rothschild-Mancinelli K."/>
            <person name="Lyhne E.K."/>
            <person name="Kogle M.E."/>
            <person name="Barry K."/>
            <person name="Clum A."/>
            <person name="Na H."/>
            <person name="Ledsgaard L."/>
            <person name="Lin J."/>
            <person name="Lipzen A."/>
            <person name="Kuo A."/>
            <person name="Riley R."/>
            <person name="Mondo S."/>
            <person name="Labutti K."/>
            <person name="Haridas S."/>
            <person name="Pangalinan J."/>
            <person name="Salamov A.A."/>
            <person name="Simmons B.A."/>
            <person name="Magnuson J.K."/>
            <person name="Chen J."/>
            <person name="Drula E."/>
            <person name="Henrissat B."/>
            <person name="Wiebenga A."/>
            <person name="Lubbers R.J."/>
            <person name="Gomes A.C."/>
            <person name="Makela M.R."/>
            <person name="Stajich J."/>
            <person name="Grigoriev I.V."/>
            <person name="Mortensen U.H."/>
            <person name="De Vries R.P."/>
            <person name="Baker S.E."/>
            <person name="Andersen M.R."/>
        </authorList>
    </citation>
    <scope>NUCLEOTIDE SEQUENCE [LARGE SCALE GENOMIC DNA]</scope>
    <source>
        <strain evidence="12 13">CBS 209.92</strain>
    </source>
</reference>
<dbReference type="InterPro" id="IPR029063">
    <property type="entry name" value="SAM-dependent_MTases_sf"/>
</dbReference>
<dbReference type="InterPro" id="IPR057326">
    <property type="entry name" value="KR_dom"/>
</dbReference>
<dbReference type="InterPro" id="IPR018201">
    <property type="entry name" value="Ketoacyl_synth_AS"/>
</dbReference>
<evidence type="ECO:0000256" key="7">
    <source>
        <dbReference type="ARBA" id="ARBA00023315"/>
    </source>
</evidence>
<organism evidence="12 13">
    <name type="scientific">Aspergillus keveii</name>
    <dbReference type="NCBI Taxonomy" id="714993"/>
    <lineage>
        <taxon>Eukaryota</taxon>
        <taxon>Fungi</taxon>
        <taxon>Dikarya</taxon>
        <taxon>Ascomycota</taxon>
        <taxon>Pezizomycotina</taxon>
        <taxon>Eurotiomycetes</taxon>
        <taxon>Eurotiomycetidae</taxon>
        <taxon>Eurotiales</taxon>
        <taxon>Aspergillaceae</taxon>
        <taxon>Aspergillus</taxon>
        <taxon>Aspergillus subgen. Nidulantes</taxon>
    </lineage>
</organism>
<evidence type="ECO:0000313" key="13">
    <source>
        <dbReference type="Proteomes" id="UP001610563"/>
    </source>
</evidence>
<dbReference type="SUPFAM" id="SSF53335">
    <property type="entry name" value="S-adenosyl-L-methionine-dependent methyltransferases"/>
    <property type="match status" value="1"/>
</dbReference>